<dbReference type="EC" id="5.4.99.25" evidence="2"/>
<dbReference type="Pfam" id="PF21238">
    <property type="entry name" value="Pus10_C"/>
    <property type="match status" value="1"/>
</dbReference>
<evidence type="ECO:0000256" key="3">
    <source>
        <dbReference type="ARBA" id="ARBA00022694"/>
    </source>
</evidence>
<dbReference type="RefSeq" id="XP_014666418.1">
    <property type="nucleotide sequence ID" value="XM_014810932.1"/>
</dbReference>
<sequence>MAAPLTQNMALLLNNKMQLFSGKVDKTIPWHSVLETLCQVGCCSRCVLRLLGANIDIICKPTEVVDAIVDNLKSEQLLLNVIEGCTSQIEDPCNSELSHTEQYAASEEPLAHPEICVTCIGLLQDYHNKRCIDQIRQKVEKEQFEYDSFRCSIYLPLSVVLREHAVFVELAKLHPNIRGEYMSQQGSKIVSVKEVWKRLSGPAIECQLRAPFKAFSPFEIEIMHVLTQDKQVLSQVISEVKDAPKKHRSRTALKREHVKQQRETLRLEKDGVEVPDQLSIDGKGVAPPIKMGPQELRKLLINLPDARFSELFQATTTKPTSGCDIGTIKCNYTSLYLAGRYNKYSRMLCQTPWIIDGEKKMNTSVEEIITQPLNCMIRGDETRFASSGREDVDVRTLGNGRPFVIEFINPRRHKLGLEAVAKLQQEINSSTKDVKVNDLQVVEKEKTRLLKDGEENKTKRYFALCWSSSYLTADMLQQLDAKMNLEIEQKTPIRVLHRRPLHTRKRLVLEMKSTLIDKHHFNLELETNAGTYVKEFIHGDFGRTVPNLTMLLNVETDILELDVLSVNVDWPPPVSC</sequence>
<dbReference type="Gene3D" id="3.30.70.3190">
    <property type="match status" value="1"/>
</dbReference>
<organism evidence="7 8">
    <name type="scientific">Priapulus caudatus</name>
    <name type="common">Priapulid worm</name>
    <dbReference type="NCBI Taxonomy" id="37621"/>
    <lineage>
        <taxon>Eukaryota</taxon>
        <taxon>Metazoa</taxon>
        <taxon>Ecdysozoa</taxon>
        <taxon>Scalidophora</taxon>
        <taxon>Priapulida</taxon>
        <taxon>Priapulimorpha</taxon>
        <taxon>Priapulimorphida</taxon>
        <taxon>Priapulidae</taxon>
        <taxon>Priapulus</taxon>
    </lineage>
</organism>
<evidence type="ECO:0000256" key="1">
    <source>
        <dbReference type="ARBA" id="ARBA00009652"/>
    </source>
</evidence>
<dbReference type="Gene3D" id="3.30.70.2510">
    <property type="match status" value="1"/>
</dbReference>
<evidence type="ECO:0000313" key="7">
    <source>
        <dbReference type="Proteomes" id="UP000695022"/>
    </source>
</evidence>
<comment type="similarity">
    <text evidence="1">Belongs to the pseudouridine synthase Pus10 family.</text>
</comment>
<dbReference type="InterPro" id="IPR039894">
    <property type="entry name" value="Pus10-like"/>
</dbReference>
<gene>
    <name evidence="8" type="primary">LOC106808284</name>
</gene>
<dbReference type="PANTHER" id="PTHR21568">
    <property type="entry name" value="TRNA PSEUDOURIDINE SYNTHASE PUS10"/>
    <property type="match status" value="1"/>
</dbReference>
<keyword evidence="4" id="KW-0413">Isomerase</keyword>
<dbReference type="InterPro" id="IPR020103">
    <property type="entry name" value="PsdUridine_synth_cat_dom_sf"/>
</dbReference>
<evidence type="ECO:0000313" key="8">
    <source>
        <dbReference type="RefSeq" id="XP_014666418.1"/>
    </source>
</evidence>
<reference evidence="8" key="1">
    <citation type="submission" date="2025-08" db="UniProtKB">
        <authorList>
            <consortium name="RefSeq"/>
        </authorList>
    </citation>
    <scope>IDENTIFICATION</scope>
</reference>
<keyword evidence="3" id="KW-0819">tRNA processing</keyword>
<proteinExistence type="inferred from homology"/>
<dbReference type="GeneID" id="106808284"/>
<accession>A0ABM1E2J7</accession>
<feature type="domain" description="Pus10 N-terminal eukaryotes" evidence="5">
    <location>
        <begin position="116"/>
        <end position="251"/>
    </location>
</feature>
<name>A0ABM1E2J7_PRICU</name>
<protein>
    <recommendedName>
        <fullName evidence="2">tRNA pseudouridine(55) synthase</fullName>
        <ecNumber evidence="2">5.4.99.25</ecNumber>
    </recommendedName>
</protein>
<evidence type="ECO:0000256" key="2">
    <source>
        <dbReference type="ARBA" id="ARBA00012787"/>
    </source>
</evidence>
<dbReference type="SUPFAM" id="SSF55120">
    <property type="entry name" value="Pseudouridine synthase"/>
    <property type="match status" value="1"/>
</dbReference>
<dbReference type="PANTHER" id="PTHR21568:SF0">
    <property type="entry name" value="TRNA PSEUDOURIDINE SYNTHASE PUS10"/>
    <property type="match status" value="1"/>
</dbReference>
<evidence type="ECO:0000256" key="4">
    <source>
        <dbReference type="ARBA" id="ARBA00023235"/>
    </source>
</evidence>
<dbReference type="InterPro" id="IPR048742">
    <property type="entry name" value="Pus10_N_euk"/>
</dbReference>
<dbReference type="Pfam" id="PF21237">
    <property type="entry name" value="Pus10_N_euk"/>
    <property type="match status" value="1"/>
</dbReference>
<evidence type="ECO:0000259" key="5">
    <source>
        <dbReference type="Pfam" id="PF21237"/>
    </source>
</evidence>
<keyword evidence="7" id="KW-1185">Reference proteome</keyword>
<dbReference type="NCBIfam" id="TIGR01213">
    <property type="entry name" value="pseudo_Pus10arc"/>
    <property type="match status" value="1"/>
</dbReference>
<feature type="domain" description="Pus10-like C-terminal" evidence="6">
    <location>
        <begin position="336"/>
        <end position="566"/>
    </location>
</feature>
<dbReference type="InterPro" id="IPR048741">
    <property type="entry name" value="Pus10-like_C"/>
</dbReference>
<evidence type="ECO:0000259" key="6">
    <source>
        <dbReference type="Pfam" id="PF21238"/>
    </source>
</evidence>
<dbReference type="Proteomes" id="UP000695022">
    <property type="component" value="Unplaced"/>
</dbReference>